<reference evidence="1" key="2">
    <citation type="submission" date="2020-08" db="EMBL/GenBank/DDBJ databases">
        <authorList>
            <person name="Chen M."/>
            <person name="Teng W."/>
            <person name="Zhao L."/>
            <person name="Hu C."/>
            <person name="Zhou Y."/>
            <person name="Han B."/>
            <person name="Song L."/>
            <person name="Shu W."/>
        </authorList>
    </citation>
    <scope>NUCLEOTIDE SEQUENCE</scope>
    <source>
        <strain evidence="1">FACHB-1277</strain>
    </source>
</reference>
<dbReference type="EMBL" id="JACJPY010000017">
    <property type="protein sequence ID" value="MBD2150004.1"/>
    <property type="molecule type" value="Genomic_DNA"/>
</dbReference>
<dbReference type="Proteomes" id="UP000631421">
    <property type="component" value="Unassembled WGS sequence"/>
</dbReference>
<dbReference type="AlphaFoldDB" id="A0A926Z7K0"/>
<dbReference type="CDD" id="cd16377">
    <property type="entry name" value="23S_rRNA_IVP_like"/>
    <property type="match status" value="1"/>
</dbReference>
<keyword evidence="2" id="KW-1185">Reference proteome</keyword>
<dbReference type="NCBIfam" id="TIGR02436">
    <property type="entry name" value="four helix bundle protein"/>
    <property type="match status" value="1"/>
</dbReference>
<evidence type="ECO:0000313" key="2">
    <source>
        <dbReference type="Proteomes" id="UP000631421"/>
    </source>
</evidence>
<proteinExistence type="predicted"/>
<accession>A0A926Z7K0</accession>
<dbReference type="Pfam" id="PF05635">
    <property type="entry name" value="23S_rRNA_IVP"/>
    <property type="match status" value="1"/>
</dbReference>
<dbReference type="RefSeq" id="WP_190350373.1">
    <property type="nucleotide sequence ID" value="NZ_JACJPY010000017.1"/>
</dbReference>
<reference evidence="1" key="1">
    <citation type="journal article" date="2015" name="ISME J.">
        <title>Draft Genome Sequence of Streptomyces incarnatus NRRL8089, which Produces the Nucleoside Antibiotic Sinefungin.</title>
        <authorList>
            <person name="Oshima K."/>
            <person name="Hattori M."/>
            <person name="Shimizu H."/>
            <person name="Fukuda K."/>
            <person name="Nemoto M."/>
            <person name="Inagaki K."/>
            <person name="Tamura T."/>
        </authorList>
    </citation>
    <scope>NUCLEOTIDE SEQUENCE</scope>
    <source>
        <strain evidence="1">FACHB-1277</strain>
    </source>
</reference>
<protein>
    <submittedName>
        <fullName evidence="1">Four helix bundle protein</fullName>
    </submittedName>
</protein>
<sequence>MKDFKELKVWQRSHQITLKIYKITASFPKEELYGLVSQMRRSSSSIPTNIAEGCGRGSDADFARFLQIAMGSASELEYQLLLSVDLGFINQETYQAINPELIETKRMLNSFLQKLRSQN</sequence>
<dbReference type="Gene3D" id="1.20.1440.60">
    <property type="entry name" value="23S rRNA-intervening sequence"/>
    <property type="match status" value="1"/>
</dbReference>
<dbReference type="PANTHER" id="PTHR38471">
    <property type="entry name" value="FOUR HELIX BUNDLE PROTEIN"/>
    <property type="match status" value="1"/>
</dbReference>
<comment type="caution">
    <text evidence="1">The sequence shown here is derived from an EMBL/GenBank/DDBJ whole genome shotgun (WGS) entry which is preliminary data.</text>
</comment>
<dbReference type="InterPro" id="IPR036583">
    <property type="entry name" value="23S_rRNA_IVS_sf"/>
</dbReference>
<organism evidence="1 2">
    <name type="scientific">Pseudanabaena cinerea FACHB-1277</name>
    <dbReference type="NCBI Taxonomy" id="2949581"/>
    <lineage>
        <taxon>Bacteria</taxon>
        <taxon>Bacillati</taxon>
        <taxon>Cyanobacteriota</taxon>
        <taxon>Cyanophyceae</taxon>
        <taxon>Pseudanabaenales</taxon>
        <taxon>Pseudanabaenaceae</taxon>
        <taxon>Pseudanabaena</taxon>
        <taxon>Pseudanabaena cinerea</taxon>
    </lineage>
</organism>
<gene>
    <name evidence="1" type="ORF">H6F44_07695</name>
</gene>
<dbReference type="SUPFAM" id="SSF158446">
    <property type="entry name" value="IVS-encoded protein-like"/>
    <property type="match status" value="1"/>
</dbReference>
<dbReference type="InterPro" id="IPR012657">
    <property type="entry name" value="23S_rRNA-intervening_sequence"/>
</dbReference>
<evidence type="ECO:0000313" key="1">
    <source>
        <dbReference type="EMBL" id="MBD2150004.1"/>
    </source>
</evidence>
<dbReference type="PANTHER" id="PTHR38471:SF2">
    <property type="entry name" value="FOUR HELIX BUNDLE PROTEIN"/>
    <property type="match status" value="1"/>
</dbReference>
<name>A0A926Z7K0_9CYAN</name>